<organism evidence="1">
    <name type="scientific">Arundo donax</name>
    <name type="common">Giant reed</name>
    <name type="synonym">Donax arundinaceus</name>
    <dbReference type="NCBI Taxonomy" id="35708"/>
    <lineage>
        <taxon>Eukaryota</taxon>
        <taxon>Viridiplantae</taxon>
        <taxon>Streptophyta</taxon>
        <taxon>Embryophyta</taxon>
        <taxon>Tracheophyta</taxon>
        <taxon>Spermatophyta</taxon>
        <taxon>Magnoliopsida</taxon>
        <taxon>Liliopsida</taxon>
        <taxon>Poales</taxon>
        <taxon>Poaceae</taxon>
        <taxon>PACMAD clade</taxon>
        <taxon>Arundinoideae</taxon>
        <taxon>Arundineae</taxon>
        <taxon>Arundo</taxon>
    </lineage>
</organism>
<evidence type="ECO:0000313" key="1">
    <source>
        <dbReference type="EMBL" id="JAD73960.1"/>
    </source>
</evidence>
<dbReference type="AlphaFoldDB" id="A0A0A9CKM9"/>
<dbReference type="EMBL" id="GBRH01223935">
    <property type="protein sequence ID" value="JAD73960.1"/>
    <property type="molecule type" value="Transcribed_RNA"/>
</dbReference>
<reference evidence="1" key="1">
    <citation type="submission" date="2014-09" db="EMBL/GenBank/DDBJ databases">
        <authorList>
            <person name="Magalhaes I.L.F."/>
            <person name="Oliveira U."/>
            <person name="Santos F.R."/>
            <person name="Vidigal T.H.D.A."/>
            <person name="Brescovit A.D."/>
            <person name="Santos A.J."/>
        </authorList>
    </citation>
    <scope>NUCLEOTIDE SEQUENCE</scope>
    <source>
        <tissue evidence="1">Shoot tissue taken approximately 20 cm above the soil surface</tissue>
    </source>
</reference>
<reference evidence="1" key="2">
    <citation type="journal article" date="2015" name="Data Brief">
        <title>Shoot transcriptome of the giant reed, Arundo donax.</title>
        <authorList>
            <person name="Barrero R.A."/>
            <person name="Guerrero F.D."/>
            <person name="Moolhuijzen P."/>
            <person name="Goolsby J.A."/>
            <person name="Tidwell J."/>
            <person name="Bellgard S.E."/>
            <person name="Bellgard M.I."/>
        </authorList>
    </citation>
    <scope>NUCLEOTIDE SEQUENCE</scope>
    <source>
        <tissue evidence="1">Shoot tissue taken approximately 20 cm above the soil surface</tissue>
    </source>
</reference>
<accession>A0A0A9CKM9</accession>
<protein>
    <submittedName>
        <fullName evidence="1">ARPC2B</fullName>
    </submittedName>
</protein>
<name>A0A0A9CKM9_ARUDO</name>
<proteinExistence type="predicted"/>
<sequence>MKKMKLLSSITFLSECHARVEKSTVNMNHHILWECVHMLVNKVSCS</sequence>